<accession>A0A916QCK1</accession>
<organism evidence="1 2">
    <name type="scientific">Anaerostipes butyraticus</name>
    <dbReference type="NCBI Taxonomy" id="645466"/>
    <lineage>
        <taxon>Bacteria</taxon>
        <taxon>Bacillati</taxon>
        <taxon>Bacillota</taxon>
        <taxon>Clostridia</taxon>
        <taxon>Lachnospirales</taxon>
        <taxon>Lachnospiraceae</taxon>
        <taxon>Anaerostipes</taxon>
    </lineage>
</organism>
<dbReference type="Proteomes" id="UP000613208">
    <property type="component" value="Unassembled WGS sequence"/>
</dbReference>
<comment type="caution">
    <text evidence="1">The sequence shown here is derived from an EMBL/GenBank/DDBJ whole genome shotgun (WGS) entry which is preliminary data.</text>
</comment>
<name>A0A916QCK1_9FIRM</name>
<proteinExistence type="predicted"/>
<dbReference type="RefSeq" id="WP_201311820.1">
    <property type="nucleotide sequence ID" value="NZ_BLYI01000052.1"/>
</dbReference>
<dbReference type="AlphaFoldDB" id="A0A916QCK1"/>
<evidence type="ECO:0000313" key="2">
    <source>
        <dbReference type="Proteomes" id="UP000613208"/>
    </source>
</evidence>
<gene>
    <name evidence="1" type="ORF">ANBU17_24950</name>
</gene>
<keyword evidence="2" id="KW-1185">Reference proteome</keyword>
<protein>
    <submittedName>
        <fullName evidence="1">Uncharacterized protein</fullName>
    </submittedName>
</protein>
<evidence type="ECO:0000313" key="1">
    <source>
        <dbReference type="EMBL" id="GFO86148.1"/>
    </source>
</evidence>
<dbReference type="EMBL" id="BLYI01000052">
    <property type="protein sequence ID" value="GFO86148.1"/>
    <property type="molecule type" value="Genomic_DNA"/>
</dbReference>
<sequence>MIKFWDVRVSPNPTTTNQTVVIEVDIDQGGDYPHDYPWELVLPKKKKIYPMFDLPCDFKRGGGNGD</sequence>
<reference evidence="1" key="1">
    <citation type="submission" date="2020-06" db="EMBL/GenBank/DDBJ databases">
        <title>Characterization of fructooligosaccharide metabolism and fructooligosaccharide-degrading enzymes in human commensal butyrate producers.</title>
        <authorList>
            <person name="Tanno H."/>
            <person name="Fujii T."/>
            <person name="Hirano K."/>
            <person name="Maeno S."/>
            <person name="Tonozuka T."/>
            <person name="Sakamoto M."/>
            <person name="Ohkuma M."/>
            <person name="Tochio T."/>
            <person name="Endo A."/>
        </authorList>
    </citation>
    <scope>NUCLEOTIDE SEQUENCE</scope>
    <source>
        <strain evidence="1">JCM 17466</strain>
    </source>
</reference>